<dbReference type="Proteomes" id="UP000219435">
    <property type="component" value="Unassembled WGS sequence"/>
</dbReference>
<gene>
    <name evidence="1" type="ORF">SAMN05660748_0088</name>
</gene>
<name>A0A285UW81_9ACTN</name>
<dbReference type="RefSeq" id="WP_097193093.1">
    <property type="nucleotide sequence ID" value="NZ_OBQI01000001.1"/>
</dbReference>
<evidence type="ECO:0000313" key="1">
    <source>
        <dbReference type="EMBL" id="SOC46175.1"/>
    </source>
</evidence>
<evidence type="ECO:0008006" key="3">
    <source>
        <dbReference type="Google" id="ProtNLM"/>
    </source>
</evidence>
<dbReference type="AlphaFoldDB" id="A0A285UW81"/>
<organism evidence="1 2">
    <name type="scientific">Blastococcus aggregatus</name>
    <dbReference type="NCBI Taxonomy" id="38502"/>
    <lineage>
        <taxon>Bacteria</taxon>
        <taxon>Bacillati</taxon>
        <taxon>Actinomycetota</taxon>
        <taxon>Actinomycetes</taxon>
        <taxon>Geodermatophilales</taxon>
        <taxon>Geodermatophilaceae</taxon>
        <taxon>Blastococcus</taxon>
    </lineage>
</organism>
<proteinExistence type="predicted"/>
<protein>
    <recommendedName>
        <fullName evidence="3">NlpC/P60 family protein</fullName>
    </recommendedName>
</protein>
<reference evidence="2" key="1">
    <citation type="submission" date="2017-08" db="EMBL/GenBank/DDBJ databases">
        <authorList>
            <person name="Varghese N."/>
            <person name="Submissions S."/>
        </authorList>
    </citation>
    <scope>NUCLEOTIDE SEQUENCE [LARGE SCALE GENOMIC DNA]</scope>
    <source>
        <strain evidence="2">DSM 4725</strain>
    </source>
</reference>
<keyword evidence="2" id="KW-1185">Reference proteome</keyword>
<dbReference type="OrthoDB" id="3475409at2"/>
<sequence>MGPGPLGTLPDGYWQVPYASARYPGAAPRGDLAGGANCQLWAYEVLAYFGFVVPDFRSDELWTDTVATRHVNEPEALDLVLHNADHSAFGAHVGLWTGDAVAHLCREVGQPALWSRADFGARPRYAVQVGVKRPVLKSR</sequence>
<accession>A0A285UW81</accession>
<evidence type="ECO:0000313" key="2">
    <source>
        <dbReference type="Proteomes" id="UP000219435"/>
    </source>
</evidence>
<dbReference type="EMBL" id="OBQI01000001">
    <property type="protein sequence ID" value="SOC46175.1"/>
    <property type="molecule type" value="Genomic_DNA"/>
</dbReference>